<dbReference type="SMART" id="SM00240">
    <property type="entry name" value="FHA"/>
    <property type="match status" value="1"/>
</dbReference>
<name>A0A1I8B5D4_MELHA</name>
<keyword evidence="1" id="KW-0175">Coiled coil</keyword>
<feature type="region of interest" description="Disordered" evidence="2">
    <location>
        <begin position="557"/>
        <end position="601"/>
    </location>
</feature>
<feature type="compositionally biased region" description="Basic and acidic residues" evidence="2">
    <location>
        <begin position="557"/>
        <end position="566"/>
    </location>
</feature>
<evidence type="ECO:0000313" key="4">
    <source>
        <dbReference type="Proteomes" id="UP000095281"/>
    </source>
</evidence>
<dbReference type="OMA" id="QWEKDDF"/>
<protein>
    <submittedName>
        <fullName evidence="5">FHA domain-containing protein</fullName>
    </submittedName>
</protein>
<dbReference type="InterPro" id="IPR050923">
    <property type="entry name" value="Cell_Proc_Reg/RNA_Proc"/>
</dbReference>
<dbReference type="SUPFAM" id="SSF49879">
    <property type="entry name" value="SMAD/FHA domain"/>
    <property type="match status" value="1"/>
</dbReference>
<dbReference type="Pfam" id="PF00498">
    <property type="entry name" value="FHA"/>
    <property type="match status" value="1"/>
</dbReference>
<feature type="coiled-coil region" evidence="1">
    <location>
        <begin position="339"/>
        <end position="373"/>
    </location>
</feature>
<sequence>MEVAEVQNNESTRDAKNKEVAACKVPIKQDVETRYTEPTWARVPTCSKDSYYIEVIKDGTVIEHISLHNDRGEKSYLAIGRFDPCEIKLEHPSVSRFHSVLQYGECLRGKPQWFIYDMNSTHGVRVNKKRIEKLTFVPLLTGYVFQIAASSRIFVLCGGPKEKEEENERNSDVLITKKEEDSKLKWEDNQNKKDDEDTETSNYRYYEKDPIHWLERYFEREGAPMNFRFTKAVEANDLGLGEKSKKSRAKGSTEDDGSSTWICSIELIADVSLTGGTLVSASAPSKRLAQLQCSLLACERLDAACLLQISTLWNKRKKYAENDFYAEDEDLFYDRTGQLEEQREKRKRWYEELDELNEKILVVRSEIERLTGQDSNEFTKNEDYSEEGKVVKRNFSMRMAISQFKNKEKKLLEERNKTARLIEIVKPVQNILIKNTLNEIKLKEEQNINIEEEFKIEDKNINEKKDEDNINIKKEILKIKEEENKEKIKTEENKKEEEKEPKFYAPAMPPKSVIASITPRFGVLTKQELIQMKLLQKQEEGNKEAFLEKRRKILNEREGSKIKAEEQIQNNSSDMYATWLPPEDQSGDGSTRLNRKFEGKY</sequence>
<dbReference type="PANTHER" id="PTHR23308">
    <property type="entry name" value="NUCLEAR INHIBITOR OF PROTEIN PHOSPHATASE-1"/>
    <property type="match status" value="1"/>
</dbReference>
<feature type="coiled-coil region" evidence="1">
    <location>
        <begin position="433"/>
        <end position="500"/>
    </location>
</feature>
<organism evidence="4 5">
    <name type="scientific">Meloidogyne hapla</name>
    <name type="common">Root-knot nematode worm</name>
    <dbReference type="NCBI Taxonomy" id="6305"/>
    <lineage>
        <taxon>Eukaryota</taxon>
        <taxon>Metazoa</taxon>
        <taxon>Ecdysozoa</taxon>
        <taxon>Nematoda</taxon>
        <taxon>Chromadorea</taxon>
        <taxon>Rhabditida</taxon>
        <taxon>Tylenchina</taxon>
        <taxon>Tylenchomorpha</taxon>
        <taxon>Tylenchoidea</taxon>
        <taxon>Meloidogynidae</taxon>
        <taxon>Meloidogyninae</taxon>
        <taxon>Meloidogyne</taxon>
    </lineage>
</organism>
<proteinExistence type="predicted"/>
<evidence type="ECO:0000256" key="2">
    <source>
        <dbReference type="SAM" id="MobiDB-lite"/>
    </source>
</evidence>
<reference evidence="5" key="1">
    <citation type="submission" date="2016-11" db="UniProtKB">
        <authorList>
            <consortium name="WormBaseParasite"/>
        </authorList>
    </citation>
    <scope>IDENTIFICATION</scope>
</reference>
<dbReference type="PROSITE" id="PS50006">
    <property type="entry name" value="FHA_DOMAIN"/>
    <property type="match status" value="1"/>
</dbReference>
<dbReference type="AlphaFoldDB" id="A0A1I8B5D4"/>
<evidence type="ECO:0000313" key="5">
    <source>
        <dbReference type="WBParaSite" id="MhA1_Contig1377.frz3.gene14"/>
    </source>
</evidence>
<dbReference type="InterPro" id="IPR008984">
    <property type="entry name" value="SMAD_FHA_dom_sf"/>
</dbReference>
<keyword evidence="4" id="KW-1185">Reference proteome</keyword>
<dbReference type="Proteomes" id="UP000095281">
    <property type="component" value="Unplaced"/>
</dbReference>
<dbReference type="Gene3D" id="2.60.200.20">
    <property type="match status" value="1"/>
</dbReference>
<evidence type="ECO:0000259" key="3">
    <source>
        <dbReference type="PROSITE" id="PS50006"/>
    </source>
</evidence>
<feature type="domain" description="FHA" evidence="3">
    <location>
        <begin position="77"/>
        <end position="131"/>
    </location>
</feature>
<dbReference type="InterPro" id="IPR000253">
    <property type="entry name" value="FHA_dom"/>
</dbReference>
<accession>A0A1I8B5D4</accession>
<evidence type="ECO:0000256" key="1">
    <source>
        <dbReference type="SAM" id="Coils"/>
    </source>
</evidence>
<dbReference type="WBParaSite" id="MhA1_Contig1377.frz3.gene14">
    <property type="protein sequence ID" value="MhA1_Contig1377.frz3.gene14"/>
    <property type="gene ID" value="MhA1_Contig1377.frz3.gene14"/>
</dbReference>